<dbReference type="Gene3D" id="3.90.79.10">
    <property type="entry name" value="Nucleoside Triphosphate Pyrophosphohydrolase"/>
    <property type="match status" value="1"/>
</dbReference>
<gene>
    <name evidence="3" type="ORF">MBJ925_LOCUS12546</name>
</gene>
<dbReference type="Proteomes" id="UP000663824">
    <property type="component" value="Unassembled WGS sequence"/>
</dbReference>
<evidence type="ECO:0000259" key="2">
    <source>
        <dbReference type="PROSITE" id="PS51462"/>
    </source>
</evidence>
<dbReference type="PANTHER" id="PTHR14469">
    <property type="entry name" value="SARCOMA ANTIGEN NY-SAR-23"/>
    <property type="match status" value="1"/>
</dbReference>
<dbReference type="PANTHER" id="PTHR14469:SF0">
    <property type="entry name" value="FAMILY WITH SEQUENCE SIMILARITY 113"/>
    <property type="match status" value="1"/>
</dbReference>
<comment type="caution">
    <text evidence="3">The sequence shown here is derived from an EMBL/GenBank/DDBJ whole genome shotgun (WGS) entry which is preliminary data.</text>
</comment>
<dbReference type="Gene3D" id="3.40.50.1110">
    <property type="entry name" value="SGNH hydrolase"/>
    <property type="match status" value="1"/>
</dbReference>
<dbReference type="PROSITE" id="PS51462">
    <property type="entry name" value="NUDIX"/>
    <property type="match status" value="1"/>
</dbReference>
<evidence type="ECO:0000256" key="1">
    <source>
        <dbReference type="ARBA" id="ARBA00037957"/>
    </source>
</evidence>
<comment type="similarity">
    <text evidence="1">Belongs to the PC-esterase family.</text>
</comment>
<dbReference type="InterPro" id="IPR036514">
    <property type="entry name" value="SGNH_hydro_sf"/>
</dbReference>
<organism evidence="3 4">
    <name type="scientific">Rotaria magnacalcarata</name>
    <dbReference type="NCBI Taxonomy" id="392030"/>
    <lineage>
        <taxon>Eukaryota</taxon>
        <taxon>Metazoa</taxon>
        <taxon>Spiralia</taxon>
        <taxon>Gnathifera</taxon>
        <taxon>Rotifera</taxon>
        <taxon>Eurotatoria</taxon>
        <taxon>Bdelloidea</taxon>
        <taxon>Philodinida</taxon>
        <taxon>Philodinidae</taxon>
        <taxon>Rotaria</taxon>
    </lineage>
</organism>
<dbReference type="SUPFAM" id="SSF55811">
    <property type="entry name" value="Nudix"/>
    <property type="match status" value="1"/>
</dbReference>
<sequence length="464" mass="54966">MDLVDGERLYNLLRNKYVLLCGDSIMRSIYKDIILLVQGQNRLLTNDELRAKLDDHDMLTLNDQLLAGDKKTNDTSYYERRCYFTNTHLIKFVFLTRCFSGQMRNELREIEENKSIVPDVILLNSAIWDITKYEKNSERDYAQLLEECFRSIRSIIPPQTIVIWLTATPFSKNACGVLDETRSEKKKFLRIRIFDINTFSSQLAKKYNFQVIDLHYLVRRRIQHRCKDGMHYDATIHREITTHIVRYIECGLNKNLSNSYDDDQDNNLICNDVIKSIINKIDYQITSDDKEILDKYRSSNFNFDMIEYLNEKEKAVLAVQNHHGTWSALKGHPKIKEDGTLETRWETCLRELFEEVSIRYQGSEIHQRINKENICHLLHLKKDNYIQYRVDSNLDIGKKIRIIGLFIVSVNENEVKFSLKDTKENKVVEWLKFDGIIQNNPGSRRDIYFTLRPFIKYLNEHPIH</sequence>
<accession>A0A816PGA4</accession>
<dbReference type="SUPFAM" id="SSF52266">
    <property type="entry name" value="SGNH hydrolase"/>
    <property type="match status" value="1"/>
</dbReference>
<name>A0A816PGA4_9BILA</name>
<dbReference type="EMBL" id="CAJNRE010005658">
    <property type="protein sequence ID" value="CAF2048151.1"/>
    <property type="molecule type" value="Genomic_DNA"/>
</dbReference>
<evidence type="ECO:0000313" key="4">
    <source>
        <dbReference type="Proteomes" id="UP000663824"/>
    </source>
</evidence>
<dbReference type="InterPro" id="IPR000086">
    <property type="entry name" value="NUDIX_hydrolase_dom"/>
</dbReference>
<protein>
    <recommendedName>
        <fullName evidence="2">Nudix hydrolase domain-containing protein</fullName>
    </recommendedName>
</protein>
<reference evidence="3" key="1">
    <citation type="submission" date="2021-02" db="EMBL/GenBank/DDBJ databases">
        <authorList>
            <person name="Nowell W R."/>
        </authorList>
    </citation>
    <scope>NUCLEOTIDE SEQUENCE</scope>
</reference>
<proteinExistence type="inferred from homology"/>
<dbReference type="AlphaFoldDB" id="A0A816PGA4"/>
<dbReference type="InterPro" id="IPR015797">
    <property type="entry name" value="NUDIX_hydrolase-like_dom_sf"/>
</dbReference>
<feature type="domain" description="Nudix hydrolase" evidence="2">
    <location>
        <begin position="296"/>
        <end position="453"/>
    </location>
</feature>
<evidence type="ECO:0000313" key="3">
    <source>
        <dbReference type="EMBL" id="CAF2048151.1"/>
    </source>
</evidence>